<feature type="transmembrane region" description="Helical" evidence="1">
    <location>
        <begin position="203"/>
        <end position="224"/>
    </location>
</feature>
<keyword evidence="4" id="KW-1185">Reference proteome</keyword>
<dbReference type="GO" id="GO:0008237">
    <property type="term" value="F:metallopeptidase activity"/>
    <property type="evidence" value="ECO:0007669"/>
    <property type="project" value="UniProtKB-KW"/>
</dbReference>
<gene>
    <name evidence="3" type="ORF">NK662_22925</name>
</gene>
<feature type="transmembrane region" description="Helical" evidence="1">
    <location>
        <begin position="85"/>
        <end position="105"/>
    </location>
</feature>
<keyword evidence="3" id="KW-0645">Protease</keyword>
<keyword evidence="3" id="KW-0378">Hydrolase</keyword>
<protein>
    <submittedName>
        <fullName evidence="3">CPBP family intramembrane metalloprotease</fullName>
    </submittedName>
</protein>
<dbReference type="RefSeq" id="WP_254761301.1">
    <property type="nucleotide sequence ID" value="NZ_JANCLT010000027.1"/>
</dbReference>
<dbReference type="AlphaFoldDB" id="A0AA41XCX5"/>
<keyword evidence="1" id="KW-0472">Membrane</keyword>
<keyword evidence="3" id="KW-0482">Metalloprotease</keyword>
<dbReference type="GO" id="GO:0004175">
    <property type="term" value="F:endopeptidase activity"/>
    <property type="evidence" value="ECO:0007669"/>
    <property type="project" value="UniProtKB-ARBA"/>
</dbReference>
<reference evidence="3" key="1">
    <citation type="submission" date="2022-07" db="EMBL/GenBank/DDBJ databases">
        <authorList>
            <person name="Li W.-J."/>
            <person name="Deng Q.-Q."/>
        </authorList>
    </citation>
    <scope>NUCLEOTIDE SEQUENCE</scope>
    <source>
        <strain evidence="3">SYSU M60031</strain>
    </source>
</reference>
<comment type="caution">
    <text evidence="3">The sequence shown here is derived from an EMBL/GenBank/DDBJ whole genome shotgun (WGS) entry which is preliminary data.</text>
</comment>
<accession>A0AA41XCX5</accession>
<feature type="transmembrane region" description="Helical" evidence="1">
    <location>
        <begin position="160"/>
        <end position="177"/>
    </location>
</feature>
<evidence type="ECO:0000259" key="2">
    <source>
        <dbReference type="Pfam" id="PF02517"/>
    </source>
</evidence>
<sequence length="245" mass="27670">MKNRYAWVIITYITMQLSSIIGVPLLFKLGLIDRALPASQKLNVATGYWAIFSFFAALLVMLWLLRGDIRDRRLDRARSSVPATIAWIAGGVVLALMAQSIAANIEMRLFGIDPGSQNTEDLVQIARTIPAFILVTSILGPIMEEIVFRKILFGTLYQRYNFLVGAVLSSLIFAAVHFDFQHLLIYTSMGLVFAFLYVQTRRLIVPIMAHVLMNTFVILVNVLFSDEIQRMMREAEKLQSFIGGF</sequence>
<dbReference type="PANTHER" id="PTHR36435">
    <property type="entry name" value="SLR1288 PROTEIN"/>
    <property type="match status" value="1"/>
</dbReference>
<dbReference type="PANTHER" id="PTHR36435:SF6">
    <property type="entry name" value="ABORTIVE INFECTION PROTEIN"/>
    <property type="match status" value="1"/>
</dbReference>
<feature type="domain" description="CAAX prenyl protease 2/Lysostaphin resistance protein A-like" evidence="2">
    <location>
        <begin position="130"/>
        <end position="216"/>
    </location>
</feature>
<evidence type="ECO:0000256" key="1">
    <source>
        <dbReference type="SAM" id="Phobius"/>
    </source>
</evidence>
<keyword evidence="1" id="KW-0812">Transmembrane</keyword>
<keyword evidence="1" id="KW-1133">Transmembrane helix</keyword>
<evidence type="ECO:0000313" key="4">
    <source>
        <dbReference type="Proteomes" id="UP001156102"/>
    </source>
</evidence>
<proteinExistence type="predicted"/>
<dbReference type="Pfam" id="PF02517">
    <property type="entry name" value="Rce1-like"/>
    <property type="match status" value="1"/>
</dbReference>
<feature type="transmembrane region" description="Helical" evidence="1">
    <location>
        <begin position="125"/>
        <end position="148"/>
    </location>
</feature>
<dbReference type="InterPro" id="IPR003675">
    <property type="entry name" value="Rce1/LyrA-like_dom"/>
</dbReference>
<dbReference type="GO" id="GO:0080120">
    <property type="term" value="P:CAAX-box protein maturation"/>
    <property type="evidence" value="ECO:0007669"/>
    <property type="project" value="UniProtKB-ARBA"/>
</dbReference>
<organism evidence="3 4">
    <name type="scientific">Ectobacillus ponti</name>
    <dbReference type="NCBI Taxonomy" id="2961894"/>
    <lineage>
        <taxon>Bacteria</taxon>
        <taxon>Bacillati</taxon>
        <taxon>Bacillota</taxon>
        <taxon>Bacilli</taxon>
        <taxon>Bacillales</taxon>
        <taxon>Bacillaceae</taxon>
        <taxon>Ectobacillus</taxon>
    </lineage>
</organism>
<dbReference type="Proteomes" id="UP001156102">
    <property type="component" value="Unassembled WGS sequence"/>
</dbReference>
<dbReference type="InterPro" id="IPR052710">
    <property type="entry name" value="CAAX_protease"/>
</dbReference>
<name>A0AA41XCX5_9BACI</name>
<dbReference type="EMBL" id="JANCLT010000027">
    <property type="protein sequence ID" value="MCP8971373.1"/>
    <property type="molecule type" value="Genomic_DNA"/>
</dbReference>
<feature type="transmembrane region" description="Helical" evidence="1">
    <location>
        <begin position="7"/>
        <end position="27"/>
    </location>
</feature>
<feature type="transmembrane region" description="Helical" evidence="1">
    <location>
        <begin position="47"/>
        <end position="65"/>
    </location>
</feature>
<evidence type="ECO:0000313" key="3">
    <source>
        <dbReference type="EMBL" id="MCP8971373.1"/>
    </source>
</evidence>